<dbReference type="OrthoDB" id="956918at2"/>
<dbReference type="AlphaFoldDB" id="A0A4R1RQT2"/>
<feature type="compositionally biased region" description="Basic and acidic residues" evidence="1">
    <location>
        <begin position="136"/>
        <end position="159"/>
    </location>
</feature>
<feature type="region of interest" description="Disordered" evidence="1">
    <location>
        <begin position="132"/>
        <end position="159"/>
    </location>
</feature>
<evidence type="ECO:0000313" key="4">
    <source>
        <dbReference type="Proteomes" id="UP000295455"/>
    </source>
</evidence>
<gene>
    <name evidence="3" type="ORF">EV196_10124</name>
</gene>
<organism evidence="3 4">
    <name type="scientific">Mariniflexile fucanivorans</name>
    <dbReference type="NCBI Taxonomy" id="264023"/>
    <lineage>
        <taxon>Bacteria</taxon>
        <taxon>Pseudomonadati</taxon>
        <taxon>Bacteroidota</taxon>
        <taxon>Flavobacteriia</taxon>
        <taxon>Flavobacteriales</taxon>
        <taxon>Flavobacteriaceae</taxon>
        <taxon>Mariniflexile</taxon>
    </lineage>
</organism>
<sequence length="159" mass="18453">MKRLIIIALALISVQGFAQQDRKERPNRENKSQRMSDLTPEEAANLQTKKMVLHLDLNDKQQKEIYAMNLENATKRKEMMAAFKAKKEDGKNERPSKEQRLAMENAKLDHQIATKAKMKTILDKEQYEKWNQAQGKMKERAVGMKKEDGKKRGDGPQKK</sequence>
<keyword evidence="4" id="KW-1185">Reference proteome</keyword>
<evidence type="ECO:0000256" key="2">
    <source>
        <dbReference type="SAM" id="SignalP"/>
    </source>
</evidence>
<feature type="region of interest" description="Disordered" evidence="1">
    <location>
        <begin position="83"/>
        <end position="106"/>
    </location>
</feature>
<feature type="chain" id="PRO_5020208460" description="DUF4890 domain-containing protein" evidence="2">
    <location>
        <begin position="19"/>
        <end position="159"/>
    </location>
</feature>
<dbReference type="Proteomes" id="UP000295455">
    <property type="component" value="Unassembled WGS sequence"/>
</dbReference>
<protein>
    <recommendedName>
        <fullName evidence="5">DUF4890 domain-containing protein</fullName>
    </recommendedName>
</protein>
<dbReference type="EMBL" id="SLUP01000001">
    <property type="protein sequence ID" value="TCL68609.1"/>
    <property type="molecule type" value="Genomic_DNA"/>
</dbReference>
<comment type="caution">
    <text evidence="3">The sequence shown here is derived from an EMBL/GenBank/DDBJ whole genome shotgun (WGS) entry which is preliminary data.</text>
</comment>
<proteinExistence type="predicted"/>
<evidence type="ECO:0008006" key="5">
    <source>
        <dbReference type="Google" id="ProtNLM"/>
    </source>
</evidence>
<keyword evidence="2" id="KW-0732">Signal</keyword>
<feature type="region of interest" description="Disordered" evidence="1">
    <location>
        <begin position="18"/>
        <end position="41"/>
    </location>
</feature>
<evidence type="ECO:0000313" key="3">
    <source>
        <dbReference type="EMBL" id="TCL68609.1"/>
    </source>
</evidence>
<accession>A0A4R1RQT2</accession>
<evidence type="ECO:0000256" key="1">
    <source>
        <dbReference type="SAM" id="MobiDB-lite"/>
    </source>
</evidence>
<dbReference type="RefSeq" id="WP_132213673.1">
    <property type="nucleotide sequence ID" value="NZ_OX156936.1"/>
</dbReference>
<name>A0A4R1RQT2_9FLAO</name>
<reference evidence="3 4" key="1">
    <citation type="submission" date="2019-03" db="EMBL/GenBank/DDBJ databases">
        <title>Genomic Encyclopedia of Type Strains, Phase IV (KMG-IV): sequencing the most valuable type-strain genomes for metagenomic binning, comparative biology and taxonomic classification.</title>
        <authorList>
            <person name="Goeker M."/>
        </authorList>
    </citation>
    <scope>NUCLEOTIDE SEQUENCE [LARGE SCALE GENOMIC DNA]</scope>
    <source>
        <strain evidence="3 4">DSM 18792</strain>
    </source>
</reference>
<feature type="signal peptide" evidence="2">
    <location>
        <begin position="1"/>
        <end position="18"/>
    </location>
</feature>
<feature type="compositionally biased region" description="Basic and acidic residues" evidence="1">
    <location>
        <begin position="20"/>
        <end position="34"/>
    </location>
</feature>